<protein>
    <submittedName>
        <fullName evidence="3">Uncharacterized protein</fullName>
    </submittedName>
</protein>
<feature type="transmembrane region" description="Helical" evidence="1">
    <location>
        <begin position="7"/>
        <end position="29"/>
    </location>
</feature>
<keyword evidence="1" id="KW-0812">Transmembrane</keyword>
<dbReference type="AlphaFoldDB" id="A0A4T9TDC8"/>
<name>A0A4T9TDC8_9ACTN</name>
<evidence type="ECO:0000313" key="4">
    <source>
        <dbReference type="Proteomes" id="UP000309454"/>
    </source>
</evidence>
<keyword evidence="4" id="KW-1185">Reference proteome</keyword>
<evidence type="ECO:0000313" key="5">
    <source>
        <dbReference type="Proteomes" id="UP000530850"/>
    </source>
</evidence>
<keyword evidence="1" id="KW-1133">Transmembrane helix</keyword>
<dbReference type="Proteomes" id="UP000309454">
    <property type="component" value="Unassembled WGS sequence"/>
</dbReference>
<comment type="caution">
    <text evidence="3">The sequence shown here is derived from an EMBL/GenBank/DDBJ whole genome shotgun (WGS) entry which is preliminary data.</text>
</comment>
<reference evidence="2 5" key="2">
    <citation type="submission" date="2020-08" db="EMBL/GenBank/DDBJ databases">
        <title>Sequencing the genomes of 1000 actinobacteria strains.</title>
        <authorList>
            <person name="Klenk H.-P."/>
        </authorList>
    </citation>
    <scope>NUCLEOTIDE SEQUENCE [LARGE SCALE GENOMIC DNA]</scope>
    <source>
        <strain evidence="2 5">DSM 22242</strain>
    </source>
</reference>
<dbReference type="GeneID" id="93356990"/>
<dbReference type="Proteomes" id="UP000530850">
    <property type="component" value="Unassembled WGS sequence"/>
</dbReference>
<proteinExistence type="predicted"/>
<dbReference type="RefSeq" id="WP_136845897.1">
    <property type="nucleotide sequence ID" value="NZ_CANPEU010000013.1"/>
</dbReference>
<evidence type="ECO:0000256" key="1">
    <source>
        <dbReference type="SAM" id="Phobius"/>
    </source>
</evidence>
<dbReference type="EMBL" id="JACHYA010000004">
    <property type="protein sequence ID" value="MBB3171609.1"/>
    <property type="molecule type" value="Genomic_DNA"/>
</dbReference>
<feature type="transmembrane region" description="Helical" evidence="1">
    <location>
        <begin position="35"/>
        <end position="55"/>
    </location>
</feature>
<evidence type="ECO:0000313" key="3">
    <source>
        <dbReference type="EMBL" id="TJW10259.1"/>
    </source>
</evidence>
<accession>A0A4T9TDC8</accession>
<dbReference type="EMBL" id="SSTM01000004">
    <property type="protein sequence ID" value="TJW10259.1"/>
    <property type="molecule type" value="Genomic_DNA"/>
</dbReference>
<reference evidence="3 4" key="1">
    <citation type="submission" date="2019-04" db="EMBL/GenBank/DDBJ databases">
        <title>Microbes associate with the intestines of laboratory mice.</title>
        <authorList>
            <person name="Navarre W."/>
            <person name="Wong E."/>
            <person name="Huang K.C."/>
            <person name="Tropini C."/>
            <person name="Ng K."/>
            <person name="Yu B."/>
        </authorList>
    </citation>
    <scope>NUCLEOTIDE SEQUENCE [LARGE SCALE GENOMIC DNA]</scope>
    <source>
        <strain evidence="3 4">NM48_B13</strain>
    </source>
</reference>
<evidence type="ECO:0000313" key="2">
    <source>
        <dbReference type="EMBL" id="MBB3171609.1"/>
    </source>
</evidence>
<gene>
    <name evidence="3" type="ORF">E5982_06795</name>
    <name evidence="2" type="ORF">FHR31_001429</name>
</gene>
<keyword evidence="1" id="KW-0472">Membrane</keyword>
<organism evidence="3 4">
    <name type="scientific">Parvibacter caecicola</name>
    <dbReference type="NCBI Taxonomy" id="747645"/>
    <lineage>
        <taxon>Bacteria</taxon>
        <taxon>Bacillati</taxon>
        <taxon>Actinomycetota</taxon>
        <taxon>Coriobacteriia</taxon>
        <taxon>Coriobacteriales</taxon>
        <taxon>Coriobacteriaceae</taxon>
        <taxon>Parvibacter</taxon>
    </lineage>
</organism>
<sequence length="198" mass="21540">MEKSDIMVWVLGIVSAAALLALWCGLGLYHAQTHLGFGLAVSLGAGLVATALLVARAEVRRRYRTRTVYVSDTHLFNPELGLVPLREGVKLQDALADAMEQLRYSFRTHDFPSDEQFVPRFVVRTAGYKARRGCAVRGFSGRSAAPGPMKAGAAACGTAARQRQWCGEVAMMRSGGSVQFDTPERLRAILQPLHPAAR</sequence>